<keyword evidence="4" id="KW-1185">Reference proteome</keyword>
<dbReference type="InterPro" id="IPR050466">
    <property type="entry name" value="Carboxylest/Gibb_receptor"/>
</dbReference>
<evidence type="ECO:0000313" key="4">
    <source>
        <dbReference type="Proteomes" id="UP000823775"/>
    </source>
</evidence>
<comment type="caution">
    <text evidence="3">The sequence shown here is derived from an EMBL/GenBank/DDBJ whole genome shotgun (WGS) entry which is preliminary data.</text>
</comment>
<dbReference type="EMBL" id="JACEIK010006629">
    <property type="protein sequence ID" value="MCE2055994.1"/>
    <property type="molecule type" value="Genomic_DNA"/>
</dbReference>
<reference evidence="3 4" key="1">
    <citation type="journal article" date="2021" name="BMC Genomics">
        <title>Datura genome reveals duplications of psychoactive alkaloid biosynthetic genes and high mutation rate following tissue culture.</title>
        <authorList>
            <person name="Rajewski A."/>
            <person name="Carter-House D."/>
            <person name="Stajich J."/>
            <person name="Litt A."/>
        </authorList>
    </citation>
    <scope>NUCLEOTIDE SEQUENCE [LARGE SCALE GENOMIC DNA]</scope>
    <source>
        <strain evidence="3">AR-01</strain>
    </source>
</reference>
<dbReference type="SUPFAM" id="SSF53474">
    <property type="entry name" value="alpha/beta-Hydrolases"/>
    <property type="match status" value="1"/>
</dbReference>
<organism evidence="3 4">
    <name type="scientific">Datura stramonium</name>
    <name type="common">Jimsonweed</name>
    <name type="synonym">Common thornapple</name>
    <dbReference type="NCBI Taxonomy" id="4076"/>
    <lineage>
        <taxon>Eukaryota</taxon>
        <taxon>Viridiplantae</taxon>
        <taxon>Streptophyta</taxon>
        <taxon>Embryophyta</taxon>
        <taxon>Tracheophyta</taxon>
        <taxon>Spermatophyta</taxon>
        <taxon>Magnoliopsida</taxon>
        <taxon>eudicotyledons</taxon>
        <taxon>Gunneridae</taxon>
        <taxon>Pentapetalae</taxon>
        <taxon>asterids</taxon>
        <taxon>lamiids</taxon>
        <taxon>Solanales</taxon>
        <taxon>Solanaceae</taxon>
        <taxon>Solanoideae</taxon>
        <taxon>Datureae</taxon>
        <taxon>Datura</taxon>
    </lineage>
</organism>
<feature type="domain" description="Alpha/beta hydrolase fold-3" evidence="2">
    <location>
        <begin position="73"/>
        <end position="109"/>
    </location>
</feature>
<dbReference type="Gene3D" id="3.40.50.1820">
    <property type="entry name" value="alpha/beta hydrolase"/>
    <property type="match status" value="2"/>
</dbReference>
<dbReference type="PANTHER" id="PTHR23024:SF551">
    <property type="entry name" value="2-HYDROXYISOFLAVANONE DEHYDRATASE-LIKE"/>
    <property type="match status" value="1"/>
</dbReference>
<evidence type="ECO:0000313" key="3">
    <source>
        <dbReference type="EMBL" id="MCE2055994.1"/>
    </source>
</evidence>
<evidence type="ECO:0000259" key="2">
    <source>
        <dbReference type="Pfam" id="PF07859"/>
    </source>
</evidence>
<dbReference type="PANTHER" id="PTHR23024">
    <property type="entry name" value="ARYLACETAMIDE DEACETYLASE"/>
    <property type="match status" value="1"/>
</dbReference>
<accession>A0ABS8W1R4</accession>
<dbReference type="Proteomes" id="UP000823775">
    <property type="component" value="Unassembled WGS sequence"/>
</dbReference>
<dbReference type="InterPro" id="IPR013094">
    <property type="entry name" value="AB_hydrolase_3"/>
</dbReference>
<comment type="similarity">
    <text evidence="1">Belongs to the 'GDXG' lipolytic enzyme family.</text>
</comment>
<protein>
    <recommendedName>
        <fullName evidence="2">Alpha/beta hydrolase fold-3 domain-containing protein</fullName>
    </recommendedName>
</protein>
<dbReference type="Pfam" id="PF07859">
    <property type="entry name" value="Abhydrolase_3"/>
    <property type="match status" value="1"/>
</dbReference>
<sequence>MHSDGNEVVTDLSPVIRVYKDGRVERIFRSPHVPPSPEDSATGVSSKDLNISSDLKARIYVPKLSTVTADNEKLPILVYYHEYRLAPEHPLSAIYDDSWTALQWVGSHVLVNPKFEKEEWLIEHGDFEKNLRRRRQCRR</sequence>
<evidence type="ECO:0000256" key="1">
    <source>
        <dbReference type="ARBA" id="ARBA00010515"/>
    </source>
</evidence>
<dbReference type="InterPro" id="IPR029058">
    <property type="entry name" value="AB_hydrolase_fold"/>
</dbReference>
<name>A0ABS8W1R4_DATST</name>
<proteinExistence type="inferred from homology"/>
<gene>
    <name evidence="3" type="ORF">HAX54_043899</name>
</gene>